<keyword evidence="2" id="KW-1185">Reference proteome</keyword>
<evidence type="ECO:0000313" key="2">
    <source>
        <dbReference type="Proteomes" id="UP000050277"/>
    </source>
</evidence>
<dbReference type="RefSeq" id="WP_054535439.1">
    <property type="nucleotide sequence ID" value="NZ_LGKP01000025.1"/>
</dbReference>
<dbReference type="Gene3D" id="3.40.50.1820">
    <property type="entry name" value="alpha/beta hydrolase"/>
    <property type="match status" value="1"/>
</dbReference>
<comment type="caution">
    <text evidence="1">The sequence shown here is derived from an EMBL/GenBank/DDBJ whole genome shotgun (WGS) entry which is preliminary data.</text>
</comment>
<dbReference type="STRING" id="70996.SE18_15835"/>
<reference evidence="1 2" key="1">
    <citation type="submission" date="2015-07" db="EMBL/GenBank/DDBJ databases">
        <title>Whole genome sequence of Herpetosiphon geysericola DSM 7119.</title>
        <authorList>
            <person name="Hemp J."/>
            <person name="Ward L.M."/>
            <person name="Pace L.A."/>
            <person name="Fischer W.W."/>
        </authorList>
    </citation>
    <scope>NUCLEOTIDE SEQUENCE [LARGE SCALE GENOMIC DNA]</scope>
    <source>
        <strain evidence="1 2">DSM 7119</strain>
    </source>
</reference>
<dbReference type="PANTHER" id="PTHR48098:SF6">
    <property type="entry name" value="FERRI-BACILLIBACTIN ESTERASE BESA"/>
    <property type="match status" value="1"/>
</dbReference>
<sequence length="277" mass="30832">MQTIELSDATGFLERYADVAITGLLPRHVDVWLPANYHSSAESFPVVYMHDGQNLFDPALAYIGIDMGVDEAIENLIASQTINGAIVVGIWNSEQRIRDYLPAKPFYSSSQAMQAQFMAAVGGEPLSDQYLAWIVNELKPQIDATYRTDPEPEHTSIMGASMGGLISLYALVEYPEVFGNAGCLSTHWPIGGSPLVEWFSKRLPEPGEHRIYFDFGTEDLDAEYEPFQREMDGFMHAAGYRQGDDWLTKKFIGAGHSEQAWRERIDLPLAFALGASV</sequence>
<dbReference type="AlphaFoldDB" id="A0A0P6YQ64"/>
<name>A0A0P6YQ64_9CHLR</name>
<proteinExistence type="predicted"/>
<dbReference type="PANTHER" id="PTHR48098">
    <property type="entry name" value="ENTEROCHELIN ESTERASE-RELATED"/>
    <property type="match status" value="1"/>
</dbReference>
<dbReference type="InterPro" id="IPR029058">
    <property type="entry name" value="AB_hydrolase_fold"/>
</dbReference>
<protein>
    <recommendedName>
        <fullName evidence="3">Esterase</fullName>
    </recommendedName>
</protein>
<dbReference type="SUPFAM" id="SSF53474">
    <property type="entry name" value="alpha/beta-Hydrolases"/>
    <property type="match status" value="1"/>
</dbReference>
<dbReference type="OrthoDB" id="9777383at2"/>
<dbReference type="InterPro" id="IPR050583">
    <property type="entry name" value="Mycobacterial_A85_antigen"/>
</dbReference>
<accession>A0A0P6YQ64</accession>
<dbReference type="InterPro" id="IPR000801">
    <property type="entry name" value="Esterase-like"/>
</dbReference>
<evidence type="ECO:0000313" key="1">
    <source>
        <dbReference type="EMBL" id="KPL85168.1"/>
    </source>
</evidence>
<dbReference type="Proteomes" id="UP000050277">
    <property type="component" value="Unassembled WGS sequence"/>
</dbReference>
<dbReference type="Pfam" id="PF00756">
    <property type="entry name" value="Esterase"/>
    <property type="match status" value="1"/>
</dbReference>
<dbReference type="EMBL" id="LGKP01000025">
    <property type="protein sequence ID" value="KPL85168.1"/>
    <property type="molecule type" value="Genomic_DNA"/>
</dbReference>
<organism evidence="1 2">
    <name type="scientific">Herpetosiphon geysericola</name>
    <dbReference type="NCBI Taxonomy" id="70996"/>
    <lineage>
        <taxon>Bacteria</taxon>
        <taxon>Bacillati</taxon>
        <taxon>Chloroflexota</taxon>
        <taxon>Chloroflexia</taxon>
        <taxon>Herpetosiphonales</taxon>
        <taxon>Herpetosiphonaceae</taxon>
        <taxon>Herpetosiphon</taxon>
    </lineage>
</organism>
<dbReference type="PATRIC" id="fig|70996.4.peg.31"/>
<gene>
    <name evidence="1" type="ORF">SE18_15835</name>
</gene>
<evidence type="ECO:0008006" key="3">
    <source>
        <dbReference type="Google" id="ProtNLM"/>
    </source>
</evidence>